<dbReference type="GO" id="GO:1901673">
    <property type="term" value="P:regulation of mitotic spindle assembly"/>
    <property type="evidence" value="ECO:0007669"/>
    <property type="project" value="TreeGrafter"/>
</dbReference>
<feature type="compositionally biased region" description="Basic residues" evidence="7">
    <location>
        <begin position="118"/>
        <end position="128"/>
    </location>
</feature>
<feature type="compositionally biased region" description="Polar residues" evidence="7">
    <location>
        <begin position="2101"/>
        <end position="2114"/>
    </location>
</feature>
<dbReference type="InterPro" id="IPR053888">
    <property type="entry name" value="MRM3-like_sub_bind"/>
</dbReference>
<feature type="coiled-coil region" evidence="6">
    <location>
        <begin position="578"/>
        <end position="605"/>
    </location>
</feature>
<dbReference type="PANTHER" id="PTHR18898:SF2">
    <property type="entry name" value="NUCLEOPROTEIN TPR"/>
    <property type="match status" value="1"/>
</dbReference>
<feature type="region of interest" description="Disordered" evidence="7">
    <location>
        <begin position="2298"/>
        <end position="2490"/>
    </location>
</feature>
<evidence type="ECO:0000256" key="4">
    <source>
        <dbReference type="ARBA" id="ARBA00023054"/>
    </source>
</evidence>
<sequence>MFQFMRSTSLSSVAKTMAKMSGQSTSSATITTSTVRPKRQVFSRRPVKVLTESGKDYFKHMEETLSSATHEYRPNRITDPKERKTYNKYYDEGFTEDYLTADAEDMDDTHRPPMSANKPKRPSLKTKPKCGEKFTNNETNEEVFDRKTDGKKSHAKKNMGHKEEILTPRIPGIPVYQKLCDNNMEFIKLISDMKIKNRRENQNVMLLEGKRLISDAIRAGLPLKTIYFSKEENLVGIQALDELVLKGLQLKKVLYRDIKLFSEMTTSPGVLAVTERPSNDRVLVNQSVNGQQLPLILIGDNIRDPGNMGTMLRCAAAVGAMSVVLTRGCTDVWSPKVLRSGAGAHFRIPIVNDIEWPLVFNYIPIDKPFDLYIAESKADDYSHMSSLSGDKDSKSAVDLPLHTINTITKDYSQSSEVTVLRDDSYDTHNEELVHYRNRAIAFTNYCDTKFYTSGIDRPAVLVIGGETHGLSDQSYKLAYDYIGRRIRIPLSAGVDSLNSAVAAATMSGEKQFALLSNVLSDVAIRDLSVDMKTKLETHLKASQSAAEESRREWTAKSSAAEQKIFSTDREVQNLRSKLQMSEGFADDLKRQLREAEELLQKARHDGFEALEGKRSVSFELNSVKEKMDRFSTEKLNLSEMLNRRQEEINHLQNELKTMALRLMANSEGRVETSIRAEELELKYISVQHQEKRMSQERDLYQKQIQALNDELNVKLNELLAIRRERAVQTFELQSSLEQKTDENVKYLDEIKLLKQMIEKKDKHIDSLSVRIGEIQHMSAQLEEDFHNETSAQNNLIELHKGSNEELKKRNESLITNIEEMQKMLQTAKEAHSELEDAFLESQRRSQQELHESAQQSRQLAAEIETLKESATASRENMELAFQRQYPLAANTRKLLDKNMSFTQIFEEMVSAKQELDDEKKENAVLKEHLQQLAAEAEENAPLLYRKIQEHQRAAQTVNDLQTQLSSVMTEREQWLKEKDSIIRINKQFEREIQRYENDNQNLSKQVRTLIKSVQEARGFTVSRDQNQSISSTVGDIPQELVTFRDIEELQTRNQELMNALRETNDKLLELGEEQKDSESEALKRDLEAAFTQLQSLRAERLQQTELMETLIRQRDLYHQMVASHSADEQNLSQRSFTGLMSSPNTSRNNATNEDIQELKTDLNRSKHEYEEYRKESSSCVKALQESYDRVRTELSAVKIELAKTSTELTFTIERNDMFKTNCEQFQMENATLKERNTILNENVKKHEQSVVLLRQETSAAAERLNRLELTAATLRSERDMHLNNEQKLIHENELMMKTVENQNKMINTLQTVQNNMKQIESDSIDHLKSQNAKLENECLYLRNKCDKECEKYSEASALWEKTAQELQHRIETEVDKYMRIHEELAVYQTKTQSLQQTVTKIEGKEAEIVSLREELKHWQIRANNLIEQLNKISPEGLKRLNEEKKSQGQISNLVKEINQLKQQVESHKNDKKTLETQIQTITRESEAKLAEARKVSDELTAVRTENGNNQNTITQLRKVARKYKMQFDEQKVQFDQLKHDYETAVKSAVDQQSAQNAAISEQQTTELSQKIVELNTKIKEMEQQMDKLTVDLTQAAAEREVARGQATEKEEKAKKIALQARQRLTAISNEKNGIVGERDSLRKSTEELKERIRQLEQNNEENNLRLASIKSQFDAKVKRHERELTEALKLVETLKASQQQSQQQLQPTAATIAVTSASVQTTSQTAANPVRHSVHPQSATVQPLSAKSTPTASIRPLAVTPTMRTGRNVSARMAAVATVQPTTDDQSQHIAVPQATVQPTQAVSSQMTFTIPSTTSVESETITSHIEEAIEEPMIEPMIEQPLEGLAPIEVPVIPAPIETEESIAEQQTVSCTEESVASEPLVTPETEQSLSQTSETVSETSATRILREKILLKRTRTDETSAAMSPKKARTETQEEAIPQPEEEVETIVASHEMSEPTVSHTEEKVVTYVAEEDDDVIILESDESEEEDNVEQKEESNDGEDDADDEEDDEEEDEEEYDEEEENEDNDNVGESEVYPDEEEEDYNEEEEEEGEDSHYEEEGNEEHSEAGSEGEGQDIEVVGVSDNVPEPNEPNETEEVPQQSLMNETIGSETIEQSVVSTTMASISVPSVVTSSTETNPFLRPFGGTSAAGRQSFYIPQNQQSSTYDEGDGIVPSTPTLFVPRRGDGFADALNSPRVPQGRFVFSSSIPEAATLSGLANETTLGVDDTRMDLSQFDDNNNGRSVPNTPLANSPAVDTSIHSTVQNVDLDTDADVNYEIEATASETIVPVDLESDLSAVDDSESQSATNPMTESIIDTNVTESSDVNESVRQSVSISESQTSADSERDDESAEKSDEIQVMYESESIPTSSTSSAPSTSTSTAQRGVPTARRGRGFSGPPRGTLQRRPIMPPTPPSTAAEIQPSFTAPNPSQPPLQQQQPQQQQQQPPPQTGRTIRLRDSKFSTTTRGNFRGRPSRGGPRGGRGGYHYNN</sequence>
<feature type="compositionally biased region" description="Acidic residues" evidence="7">
    <location>
        <begin position="1999"/>
        <end position="2054"/>
    </location>
</feature>
<evidence type="ECO:0000256" key="5">
    <source>
        <dbReference type="ARBA" id="ARBA00023242"/>
    </source>
</evidence>
<dbReference type="InterPro" id="IPR001537">
    <property type="entry name" value="SpoU_MeTrfase"/>
</dbReference>
<feature type="region of interest" description="Disordered" evidence="7">
    <location>
        <begin position="1726"/>
        <end position="1750"/>
    </location>
</feature>
<dbReference type="PANTHER" id="PTHR18898">
    <property type="entry name" value="NUCLEOPROTEIN TPR-RELATED"/>
    <property type="match status" value="1"/>
</dbReference>
<feature type="domain" description="RNA 2-O ribose methyltransferase substrate binding" evidence="8">
    <location>
        <begin position="206"/>
        <end position="280"/>
    </location>
</feature>
<feature type="coiled-coil region" evidence="6">
    <location>
        <begin position="634"/>
        <end position="756"/>
    </location>
</feature>
<dbReference type="Gene3D" id="3.40.1280.10">
    <property type="match status" value="1"/>
</dbReference>
<feature type="compositionally biased region" description="Polar residues" evidence="7">
    <location>
        <begin position="1886"/>
        <end position="1904"/>
    </location>
</feature>
<feature type="compositionally biased region" description="Polar residues" evidence="7">
    <location>
        <begin position="1128"/>
        <end position="1153"/>
    </location>
</feature>
<reference evidence="9" key="1">
    <citation type="submission" date="2020-11" db="EMBL/GenBank/DDBJ databases">
        <authorList>
            <person name="Tran Van P."/>
        </authorList>
    </citation>
    <scope>NUCLEOTIDE SEQUENCE</scope>
</reference>
<protein>
    <recommendedName>
        <fullName evidence="8">RNA 2-O ribose methyltransferase substrate binding domain-containing protein</fullName>
    </recommendedName>
</protein>
<dbReference type="Pfam" id="PF00588">
    <property type="entry name" value="SpoU_methylase"/>
    <property type="match status" value="1"/>
</dbReference>
<evidence type="ECO:0000256" key="7">
    <source>
        <dbReference type="SAM" id="MobiDB-lite"/>
    </source>
</evidence>
<feature type="compositionally biased region" description="Low complexity" evidence="7">
    <location>
        <begin position="21"/>
        <end position="34"/>
    </location>
</feature>
<feature type="compositionally biased region" description="Gly residues" evidence="7">
    <location>
        <begin position="2478"/>
        <end position="2490"/>
    </location>
</feature>
<dbReference type="GO" id="GO:0032259">
    <property type="term" value="P:methylation"/>
    <property type="evidence" value="ECO:0007669"/>
    <property type="project" value="UniProtKB-KW"/>
</dbReference>
<dbReference type="GO" id="GO:0003723">
    <property type="term" value="F:RNA binding"/>
    <property type="evidence" value="ECO:0007669"/>
    <property type="project" value="InterPro"/>
</dbReference>
<evidence type="ECO:0000256" key="6">
    <source>
        <dbReference type="SAM" id="Coils"/>
    </source>
</evidence>
<feature type="compositionally biased region" description="Polar residues" evidence="7">
    <location>
        <begin position="2304"/>
        <end position="2343"/>
    </location>
</feature>
<dbReference type="Pfam" id="PF25785">
    <property type="entry name" value="TPR"/>
    <property type="match status" value="1"/>
</dbReference>
<feature type="compositionally biased region" description="Low complexity" evidence="7">
    <location>
        <begin position="2363"/>
        <end position="2383"/>
    </location>
</feature>
<dbReference type="InterPro" id="IPR057577">
    <property type="entry name" value="Nucleoprot-TPR/MLP1_dom"/>
</dbReference>
<name>A0A7R9KCG3_9ACAR</name>
<evidence type="ECO:0000256" key="3">
    <source>
        <dbReference type="ARBA" id="ARBA00022679"/>
    </source>
</evidence>
<dbReference type="InterPro" id="IPR029064">
    <property type="entry name" value="Ribosomal_eL30-like_sf"/>
</dbReference>
<dbReference type="InterPro" id="IPR029026">
    <property type="entry name" value="tRNA_m1G_MTases_N"/>
</dbReference>
<evidence type="ECO:0000313" key="10">
    <source>
        <dbReference type="Proteomes" id="UP000759131"/>
    </source>
</evidence>
<keyword evidence="4 6" id="KW-0175">Coiled coil</keyword>
<evidence type="ECO:0000259" key="8">
    <source>
        <dbReference type="SMART" id="SM00967"/>
    </source>
</evidence>
<dbReference type="SMART" id="SM00967">
    <property type="entry name" value="SpoU_sub_bind"/>
    <property type="match status" value="1"/>
</dbReference>
<evidence type="ECO:0000313" key="9">
    <source>
        <dbReference type="EMBL" id="CAD7620507.1"/>
    </source>
</evidence>
<dbReference type="Gene3D" id="3.30.1330.30">
    <property type="match status" value="1"/>
</dbReference>
<feature type="region of interest" description="Disordered" evidence="7">
    <location>
        <begin position="1126"/>
        <end position="1155"/>
    </location>
</feature>
<dbReference type="GO" id="GO:0006396">
    <property type="term" value="P:RNA processing"/>
    <property type="evidence" value="ECO:0007669"/>
    <property type="project" value="InterPro"/>
</dbReference>
<comment type="subcellular location">
    <subcellularLocation>
        <location evidence="1">Nucleus</location>
    </subcellularLocation>
</comment>
<feature type="region of interest" description="Disordered" evidence="7">
    <location>
        <begin position="19"/>
        <end position="41"/>
    </location>
</feature>
<feature type="coiled-coil region" evidence="6">
    <location>
        <begin position="1046"/>
        <end position="1113"/>
    </location>
</feature>
<dbReference type="OrthoDB" id="270651at2759"/>
<accession>A0A7R9KCG3</accession>
<feature type="compositionally biased region" description="Acidic residues" evidence="7">
    <location>
        <begin position="1972"/>
        <end position="1991"/>
    </location>
</feature>
<dbReference type="InterPro" id="IPR013123">
    <property type="entry name" value="SpoU_subst-bd"/>
</dbReference>
<dbReference type="GO" id="GO:0008173">
    <property type="term" value="F:RNA methyltransferase activity"/>
    <property type="evidence" value="ECO:0007669"/>
    <property type="project" value="InterPro"/>
</dbReference>
<dbReference type="GO" id="GO:0005643">
    <property type="term" value="C:nuclear pore"/>
    <property type="evidence" value="ECO:0007669"/>
    <property type="project" value="TreeGrafter"/>
</dbReference>
<feature type="region of interest" description="Disordered" evidence="7">
    <location>
        <begin position="1864"/>
        <end position="2114"/>
    </location>
</feature>
<keyword evidence="10" id="KW-1185">Reference proteome</keyword>
<dbReference type="GO" id="GO:0017056">
    <property type="term" value="F:structural constituent of nuclear pore"/>
    <property type="evidence" value="ECO:0007669"/>
    <property type="project" value="TreeGrafter"/>
</dbReference>
<keyword evidence="3" id="KW-0808">Transferase</keyword>
<feature type="region of interest" description="Disordered" evidence="7">
    <location>
        <begin position="105"/>
        <end position="134"/>
    </location>
</feature>
<proteinExistence type="predicted"/>
<keyword evidence="5" id="KW-0539">Nucleus</keyword>
<keyword evidence="2" id="KW-0489">Methyltransferase</keyword>
<dbReference type="SUPFAM" id="SSF75217">
    <property type="entry name" value="alpha/beta knot"/>
    <property type="match status" value="2"/>
</dbReference>
<feature type="compositionally biased region" description="Basic and acidic residues" evidence="7">
    <location>
        <begin position="841"/>
        <end position="851"/>
    </location>
</feature>
<feature type="coiled-coil region" evidence="6">
    <location>
        <begin position="1394"/>
        <end position="1484"/>
    </location>
</feature>
<dbReference type="EMBL" id="CAJPIZ010000259">
    <property type="protein sequence ID" value="CAG2100937.1"/>
    <property type="molecule type" value="Genomic_DNA"/>
</dbReference>
<dbReference type="EMBL" id="OC854834">
    <property type="protein sequence ID" value="CAD7620507.1"/>
    <property type="molecule type" value="Genomic_DNA"/>
</dbReference>
<feature type="region of interest" description="Disordered" evidence="7">
    <location>
        <begin position="2236"/>
        <end position="2256"/>
    </location>
</feature>
<dbReference type="Pfam" id="PF22435">
    <property type="entry name" value="MRM3-like_sub_bind"/>
    <property type="match status" value="1"/>
</dbReference>
<feature type="coiled-coil region" evidence="6">
    <location>
        <begin position="1564"/>
        <end position="1612"/>
    </location>
</feature>
<organism evidence="9">
    <name type="scientific">Medioppia subpectinata</name>
    <dbReference type="NCBI Taxonomy" id="1979941"/>
    <lineage>
        <taxon>Eukaryota</taxon>
        <taxon>Metazoa</taxon>
        <taxon>Ecdysozoa</taxon>
        <taxon>Arthropoda</taxon>
        <taxon>Chelicerata</taxon>
        <taxon>Arachnida</taxon>
        <taxon>Acari</taxon>
        <taxon>Acariformes</taxon>
        <taxon>Sarcoptiformes</taxon>
        <taxon>Oribatida</taxon>
        <taxon>Brachypylina</taxon>
        <taxon>Oppioidea</taxon>
        <taxon>Oppiidae</taxon>
        <taxon>Medioppia</taxon>
    </lineage>
</organism>
<feature type="region of interest" description="Disordered" evidence="7">
    <location>
        <begin position="839"/>
        <end position="858"/>
    </location>
</feature>
<feature type="compositionally biased region" description="Basic and acidic residues" evidence="7">
    <location>
        <begin position="1906"/>
        <end position="1920"/>
    </location>
</feature>
<gene>
    <name evidence="9" type="ORF">OSB1V03_LOCUS992</name>
</gene>
<dbReference type="GO" id="GO:0005737">
    <property type="term" value="C:cytoplasm"/>
    <property type="evidence" value="ECO:0007669"/>
    <property type="project" value="UniProtKB-ARBA"/>
</dbReference>
<dbReference type="Proteomes" id="UP000759131">
    <property type="component" value="Unassembled WGS sequence"/>
</dbReference>
<dbReference type="InterPro" id="IPR029028">
    <property type="entry name" value="Alpha/beta_knot_MTases"/>
</dbReference>
<dbReference type="GO" id="GO:0006406">
    <property type="term" value="P:mRNA export from nucleus"/>
    <property type="evidence" value="ECO:0007669"/>
    <property type="project" value="TreeGrafter"/>
</dbReference>
<dbReference type="Pfam" id="PF25481">
    <property type="entry name" value="Nucleoprot-TPR"/>
    <property type="match status" value="1"/>
</dbReference>
<dbReference type="InterPro" id="IPR057974">
    <property type="entry name" value="NUA/TPR/MLP1-2-like_dom"/>
</dbReference>
<feature type="compositionally biased region" description="Polar residues" evidence="7">
    <location>
        <begin position="1865"/>
        <end position="1876"/>
    </location>
</feature>
<dbReference type="SUPFAM" id="SSF55315">
    <property type="entry name" value="L30e-like"/>
    <property type="match status" value="1"/>
</dbReference>
<feature type="compositionally biased region" description="Basic and acidic residues" evidence="7">
    <location>
        <begin position="2055"/>
        <end position="2069"/>
    </location>
</feature>
<evidence type="ECO:0000256" key="1">
    <source>
        <dbReference type="ARBA" id="ARBA00004123"/>
    </source>
</evidence>
<feature type="coiled-coil region" evidence="6">
    <location>
        <begin position="901"/>
        <end position="1012"/>
    </location>
</feature>
<feature type="coiled-coil region" evidence="6">
    <location>
        <begin position="1638"/>
        <end position="1697"/>
    </location>
</feature>
<evidence type="ECO:0000256" key="2">
    <source>
        <dbReference type="ARBA" id="ARBA00022603"/>
    </source>
</evidence>
<feature type="compositionally biased region" description="Low complexity" evidence="7">
    <location>
        <begin position="2434"/>
        <end position="2445"/>
    </location>
</feature>
<feature type="compositionally biased region" description="Polar residues" evidence="7">
    <location>
        <begin position="1735"/>
        <end position="1750"/>
    </location>
</feature>